<sequence>MSKEEEQLKKDHSKKDEKGEAIVIDGKYDVEDMEALKEEMDKFLKETVVIEGGDSPVFLKSVKQSLEESEVEWVGKESYDYAYLYEAFENSENPKEENK</sequence>
<protein>
    <submittedName>
        <fullName evidence="1">Uncharacterized protein</fullName>
    </submittedName>
</protein>
<comment type="caution">
    <text evidence="1">The sequence shown here is derived from an EMBL/GenBank/DDBJ whole genome shotgun (WGS) entry which is preliminary data.</text>
</comment>
<keyword evidence="2" id="KW-1185">Reference proteome</keyword>
<organism evidence="1 2">
    <name type="scientific">Niallia circulans</name>
    <name type="common">Bacillus circulans</name>
    <dbReference type="NCBI Taxonomy" id="1397"/>
    <lineage>
        <taxon>Bacteria</taxon>
        <taxon>Bacillati</taxon>
        <taxon>Bacillota</taxon>
        <taxon>Bacilli</taxon>
        <taxon>Bacillales</taxon>
        <taxon>Bacillaceae</taxon>
        <taxon>Niallia</taxon>
    </lineage>
</organism>
<dbReference type="PATRIC" id="fig|1397.4.peg.647"/>
<dbReference type="EMBL" id="LDPH01000010">
    <property type="protein sequence ID" value="KLV26233.1"/>
    <property type="molecule type" value="Genomic_DNA"/>
</dbReference>
<dbReference type="Proteomes" id="UP000036045">
    <property type="component" value="Unassembled WGS sequence"/>
</dbReference>
<proteinExistence type="predicted"/>
<evidence type="ECO:0000313" key="1">
    <source>
        <dbReference type="EMBL" id="KLV26233.1"/>
    </source>
</evidence>
<name>A0A0J1IJT2_NIACI</name>
<reference evidence="1 2" key="1">
    <citation type="submission" date="2015-05" db="EMBL/GenBank/DDBJ databases">
        <title>Whole genome sequence and identification of bacterial endophytes from Costus igneus.</title>
        <authorList>
            <person name="Lee Y.P."/>
            <person name="Gan H.M."/>
            <person name="Eng W."/>
            <person name="Wheatley M.S."/>
            <person name="Caraballo A."/>
            <person name="Polter S."/>
            <person name="Savka M.A."/>
            <person name="Hudson A.O."/>
        </authorList>
    </citation>
    <scope>NUCLEOTIDE SEQUENCE [LARGE SCALE GENOMIC DNA]</scope>
    <source>
        <strain evidence="1 2">RIT379</strain>
    </source>
</reference>
<gene>
    <name evidence="1" type="ORF">ABW02_12695</name>
</gene>
<dbReference type="AlphaFoldDB" id="A0A0J1IJT2"/>
<accession>A0A0J1IJT2</accession>
<evidence type="ECO:0000313" key="2">
    <source>
        <dbReference type="Proteomes" id="UP000036045"/>
    </source>
</evidence>